<evidence type="ECO:0000256" key="3">
    <source>
        <dbReference type="SAM" id="MobiDB-lite"/>
    </source>
</evidence>
<feature type="domain" description="U2A'/phosphoprotein 32 family A C-terminal" evidence="4">
    <location>
        <begin position="456"/>
        <end position="474"/>
    </location>
</feature>
<dbReference type="SMART" id="SM00365">
    <property type="entry name" value="LRR_SD22"/>
    <property type="match status" value="11"/>
</dbReference>
<evidence type="ECO:0000259" key="4">
    <source>
        <dbReference type="SMART" id="SM00446"/>
    </source>
</evidence>
<evidence type="ECO:0000313" key="7">
    <source>
        <dbReference type="Proteomes" id="UP000682733"/>
    </source>
</evidence>
<evidence type="ECO:0000313" key="6">
    <source>
        <dbReference type="EMBL" id="CAF4006130.1"/>
    </source>
</evidence>
<keyword evidence="1" id="KW-0433">Leucine-rich repeat</keyword>
<evidence type="ECO:0000256" key="1">
    <source>
        <dbReference type="ARBA" id="ARBA00022614"/>
    </source>
</evidence>
<evidence type="ECO:0000256" key="2">
    <source>
        <dbReference type="ARBA" id="ARBA00022737"/>
    </source>
</evidence>
<evidence type="ECO:0000313" key="5">
    <source>
        <dbReference type="EMBL" id="CAF1195882.1"/>
    </source>
</evidence>
<proteinExistence type="predicted"/>
<dbReference type="SMART" id="SM00369">
    <property type="entry name" value="LRR_TYP"/>
    <property type="match status" value="8"/>
</dbReference>
<dbReference type="Proteomes" id="UP000677228">
    <property type="component" value="Unassembled WGS sequence"/>
</dbReference>
<dbReference type="InterPro" id="IPR003591">
    <property type="entry name" value="Leu-rich_rpt_typical-subtyp"/>
</dbReference>
<feature type="region of interest" description="Disordered" evidence="3">
    <location>
        <begin position="830"/>
        <end position="851"/>
    </location>
</feature>
<dbReference type="Pfam" id="PF12799">
    <property type="entry name" value="LRR_4"/>
    <property type="match status" value="1"/>
</dbReference>
<accession>A0A8S2NKV9</accession>
<dbReference type="Gene3D" id="3.80.10.10">
    <property type="entry name" value="Ribonuclease Inhibitor"/>
    <property type="match status" value="5"/>
</dbReference>
<dbReference type="Proteomes" id="UP000682733">
    <property type="component" value="Unassembled WGS sequence"/>
</dbReference>
<dbReference type="EMBL" id="CAJOBA010035531">
    <property type="protein sequence ID" value="CAF4006130.1"/>
    <property type="molecule type" value="Genomic_DNA"/>
</dbReference>
<dbReference type="EMBL" id="CAJNOK010014000">
    <property type="protein sequence ID" value="CAF1195882.1"/>
    <property type="molecule type" value="Genomic_DNA"/>
</dbReference>
<dbReference type="InterPro" id="IPR003603">
    <property type="entry name" value="U2A'_phosphoprotein32A_C"/>
</dbReference>
<sequence length="851" mass="97741">MSGYCDCSAQQKQWFLFDNSHAYAEYVIEFEYLFSISTSTLIDQLSRIKPDTINNILTYDDPIYNDEISKDISVLPHDDEFLPKINGNEQLTEDFLLKLTNQSNIINITELNLHGCHLTSIKQLHNLKNLRTLNISFNELSKIDELNYFYALESIDVSYNKVTTFDGIKGLTQMTTLIASYNHLTKSVEEIQILKRYFPSVQHLDLRGNPFEKTDHLRSRTLAVLPTLMSIDGTYVTAAEREVARKCLPDIACSHENVAKHSRTYIYRPRDLRCHSIAKYYDVHSTDIFNVHQPSTDDPYWMSKVTSLCLDNVCLSKLPNLSNMICLKWASFNNNCLTKLRGLEQSIKLEELSVENNFLTLLEGIENLSNLRKLNISKNEITEFDGQILSNLTRLSYLSMDQNRFHSLAKLGRCTSLIELYAGNNLIKNIRDIFYLKPLPNLLILDLWGNLICHEAEKYRLFVIYHLKSLRAFDGYAVEIQESGEARETFGGKLTADFIVEKMGHTSLNDLKQLELPQCAIRGVDLGQSFLSLKCINLEHNQLTNFSGLIYLINLKVLCLNYNRIESILPRVNKSKVDSKGKPILEATDTRTVLENLEVLHLAYNNISDVVSLQLSKIPSLRSLFLQGNEISKVEGLESLRNLRELVLDKNKIRVITETSFFFQTNLIELHLEENRIRELSYFDRMSKLEKLFLGSNKIQELTEVEKLINLVGLSELSLMNNPISRKSTYRLFIVYRLPQVQILDEVLITEDERYRSEVYYTESQVMGGPTVNVTEIFPGLLPGGPLLPSSIQQQQPIRINQMNINENFSNPSLIEQIRQRQMQLKLAASFNTTGNGKTGNYPRYPPNDRS</sequence>
<reference evidence="6" key="1">
    <citation type="submission" date="2021-02" db="EMBL/GenBank/DDBJ databases">
        <authorList>
            <person name="Nowell W R."/>
        </authorList>
    </citation>
    <scope>NUCLEOTIDE SEQUENCE</scope>
</reference>
<name>A0A8S2NKV9_9BILA</name>
<dbReference type="PANTHER" id="PTHR46652:SF3">
    <property type="entry name" value="LEUCINE-RICH REPEAT-CONTAINING PROTEIN 9"/>
    <property type="match status" value="1"/>
</dbReference>
<dbReference type="PROSITE" id="PS51450">
    <property type="entry name" value="LRR"/>
    <property type="match status" value="8"/>
</dbReference>
<dbReference type="SUPFAM" id="SSF52075">
    <property type="entry name" value="Outer arm dynein light chain 1"/>
    <property type="match status" value="2"/>
</dbReference>
<organism evidence="6 7">
    <name type="scientific">Didymodactylos carnosus</name>
    <dbReference type="NCBI Taxonomy" id="1234261"/>
    <lineage>
        <taxon>Eukaryota</taxon>
        <taxon>Metazoa</taxon>
        <taxon>Spiralia</taxon>
        <taxon>Gnathifera</taxon>
        <taxon>Rotifera</taxon>
        <taxon>Eurotatoria</taxon>
        <taxon>Bdelloidea</taxon>
        <taxon>Philodinida</taxon>
        <taxon>Philodinidae</taxon>
        <taxon>Didymodactylos</taxon>
    </lineage>
</organism>
<dbReference type="PANTHER" id="PTHR46652">
    <property type="entry name" value="LEUCINE-RICH REPEAT AND IQ DOMAIN-CONTAINING PROTEIN 1-RELATED"/>
    <property type="match status" value="1"/>
</dbReference>
<gene>
    <name evidence="5" type="ORF">OVA965_LOCUS23743</name>
    <name evidence="6" type="ORF">TMI583_LOCUS24463</name>
</gene>
<protein>
    <recommendedName>
        <fullName evidence="4">U2A'/phosphoprotein 32 family A C-terminal domain-containing protein</fullName>
    </recommendedName>
</protein>
<dbReference type="SUPFAM" id="SSF52058">
    <property type="entry name" value="L domain-like"/>
    <property type="match status" value="1"/>
</dbReference>
<dbReference type="InterPro" id="IPR001611">
    <property type="entry name" value="Leu-rich_rpt"/>
</dbReference>
<dbReference type="InterPro" id="IPR050836">
    <property type="entry name" value="SDS22/Internalin_LRR"/>
</dbReference>
<dbReference type="InterPro" id="IPR025875">
    <property type="entry name" value="Leu-rich_rpt_4"/>
</dbReference>
<comment type="caution">
    <text evidence="6">The sequence shown here is derived from an EMBL/GenBank/DDBJ whole genome shotgun (WGS) entry which is preliminary data.</text>
</comment>
<dbReference type="Pfam" id="PF14580">
    <property type="entry name" value="LRR_9"/>
    <property type="match status" value="3"/>
</dbReference>
<feature type="domain" description="U2A'/phosphoprotein 32 family A C-terminal" evidence="4">
    <location>
        <begin position="727"/>
        <end position="745"/>
    </location>
</feature>
<feature type="domain" description="U2A'/phosphoprotein 32 family A C-terminal" evidence="4">
    <location>
        <begin position="214"/>
        <end position="232"/>
    </location>
</feature>
<dbReference type="InterPro" id="IPR032675">
    <property type="entry name" value="LRR_dom_sf"/>
</dbReference>
<dbReference type="SMART" id="SM00446">
    <property type="entry name" value="LRRcap"/>
    <property type="match status" value="3"/>
</dbReference>
<dbReference type="AlphaFoldDB" id="A0A8S2NKV9"/>
<keyword evidence="2" id="KW-0677">Repeat</keyword>